<sequence length="91" mass="10059">MLRTDLITIDPEITGGTPVFTGTRVPISRLFSYLRAGHPLAEFLLDYPTVEQEQAQRVLDAAVAALLPAHLRVEPAQIDFSYTEQPHETAA</sequence>
<gene>
    <name evidence="1" type="ORF">ACFSDX_14030</name>
</gene>
<dbReference type="PANTHER" id="PTHR34849:SF3">
    <property type="entry name" value="SSR2962 PROTEIN"/>
    <property type="match status" value="1"/>
</dbReference>
<keyword evidence="2" id="KW-1185">Reference proteome</keyword>
<comment type="caution">
    <text evidence="1">The sequence shown here is derived from an EMBL/GenBank/DDBJ whole genome shotgun (WGS) entry which is preliminary data.</text>
</comment>
<dbReference type="InterPro" id="IPR007367">
    <property type="entry name" value="DUF433"/>
</dbReference>
<organism evidence="1 2">
    <name type="scientific">Hymenobacter bucti</name>
    <dbReference type="NCBI Taxonomy" id="1844114"/>
    <lineage>
        <taxon>Bacteria</taxon>
        <taxon>Pseudomonadati</taxon>
        <taxon>Bacteroidota</taxon>
        <taxon>Cytophagia</taxon>
        <taxon>Cytophagales</taxon>
        <taxon>Hymenobacteraceae</taxon>
        <taxon>Hymenobacter</taxon>
    </lineage>
</organism>
<name>A0ABW4QVK1_9BACT</name>
<proteinExistence type="predicted"/>
<dbReference type="InterPro" id="IPR036388">
    <property type="entry name" value="WH-like_DNA-bd_sf"/>
</dbReference>
<dbReference type="RefSeq" id="WP_382314551.1">
    <property type="nucleotide sequence ID" value="NZ_JBHUFD010000005.1"/>
</dbReference>
<dbReference type="SUPFAM" id="SSF46689">
    <property type="entry name" value="Homeodomain-like"/>
    <property type="match status" value="1"/>
</dbReference>
<dbReference type="PANTHER" id="PTHR34849">
    <property type="entry name" value="SSL5025 PROTEIN"/>
    <property type="match status" value="1"/>
</dbReference>
<dbReference type="Pfam" id="PF04255">
    <property type="entry name" value="DUF433"/>
    <property type="match status" value="1"/>
</dbReference>
<dbReference type="Proteomes" id="UP001597197">
    <property type="component" value="Unassembled WGS sequence"/>
</dbReference>
<dbReference type="Gene3D" id="1.10.10.10">
    <property type="entry name" value="Winged helix-like DNA-binding domain superfamily/Winged helix DNA-binding domain"/>
    <property type="match status" value="1"/>
</dbReference>
<evidence type="ECO:0000313" key="1">
    <source>
        <dbReference type="EMBL" id="MFD1873560.1"/>
    </source>
</evidence>
<reference evidence="2" key="1">
    <citation type="journal article" date="2019" name="Int. J. Syst. Evol. Microbiol.">
        <title>The Global Catalogue of Microorganisms (GCM) 10K type strain sequencing project: providing services to taxonomists for standard genome sequencing and annotation.</title>
        <authorList>
            <consortium name="The Broad Institute Genomics Platform"/>
            <consortium name="The Broad Institute Genome Sequencing Center for Infectious Disease"/>
            <person name="Wu L."/>
            <person name="Ma J."/>
        </authorList>
    </citation>
    <scope>NUCLEOTIDE SEQUENCE [LARGE SCALE GENOMIC DNA]</scope>
    <source>
        <strain evidence="2">CGMCC 1.15795</strain>
    </source>
</reference>
<evidence type="ECO:0000313" key="2">
    <source>
        <dbReference type="Proteomes" id="UP001597197"/>
    </source>
</evidence>
<protein>
    <submittedName>
        <fullName evidence="1">DUF433 domain-containing protein</fullName>
    </submittedName>
</protein>
<dbReference type="EMBL" id="JBHUFD010000005">
    <property type="protein sequence ID" value="MFD1873560.1"/>
    <property type="molecule type" value="Genomic_DNA"/>
</dbReference>
<accession>A0ABW4QVK1</accession>
<dbReference type="InterPro" id="IPR009057">
    <property type="entry name" value="Homeodomain-like_sf"/>
</dbReference>